<evidence type="ECO:0000256" key="2">
    <source>
        <dbReference type="ARBA" id="ARBA00022578"/>
    </source>
</evidence>
<accession>A0A3G6JDW5</accession>
<evidence type="ECO:0000259" key="9">
    <source>
        <dbReference type="Pfam" id="PF12323"/>
    </source>
</evidence>
<evidence type="ECO:0000259" key="7">
    <source>
        <dbReference type="Pfam" id="PF01385"/>
    </source>
</evidence>
<evidence type="ECO:0000256" key="6">
    <source>
        <dbReference type="ARBA" id="ARBA00023172"/>
    </source>
</evidence>
<dbReference type="InterPro" id="IPR010095">
    <property type="entry name" value="Cas12f1-like_TNB"/>
</dbReference>
<keyword evidence="3" id="KW-0479">Metal-binding</keyword>
<gene>
    <name evidence="10" type="ORF">DQL93_05485</name>
</gene>
<evidence type="ECO:0000256" key="4">
    <source>
        <dbReference type="ARBA" id="ARBA00022833"/>
    </source>
</evidence>
<evidence type="ECO:0000256" key="1">
    <source>
        <dbReference type="ARBA" id="ARBA00008761"/>
    </source>
</evidence>
<evidence type="ECO:0000313" key="10">
    <source>
        <dbReference type="EMBL" id="AZA16051.1"/>
    </source>
</evidence>
<evidence type="ECO:0000256" key="3">
    <source>
        <dbReference type="ARBA" id="ARBA00022723"/>
    </source>
</evidence>
<reference evidence="10" key="1">
    <citation type="submission" date="2018-07" db="EMBL/GenBank/DDBJ databases">
        <authorList>
            <person name="Somerville V."/>
        </authorList>
    </citation>
    <scope>NUCLEOTIDE SEQUENCE</scope>
    <source>
        <strain evidence="10">NWC_2_2</strain>
    </source>
</reference>
<dbReference type="GO" id="GO:0046872">
    <property type="term" value="F:metal ion binding"/>
    <property type="evidence" value="ECO:0007669"/>
    <property type="project" value="UniProtKB-KW"/>
</dbReference>
<keyword evidence="2" id="KW-0815">Transposition</keyword>
<sequence>MAEQIEEVPAELIQTRVYELHPNKTMRKVLDEACDYRRYCWNQGLALWNEMYKARKAIKSSLASDPKKLTEEQKVLLKEKPSTSERRVRNMLVADKKDWQYTQSARILQLAISDLGKAWNNFFDKAQPGWGKPKFRSKREARQGFKSDRSKIKDGILYLERARRSSVPKDQWCGFKLSEKPLSYKFGVVSYFKEKGRYYVAIPYKIKAEDVKLPDKTGKATAVDVNVGHFDYTGGRVNVLPKRLDRIYKKIKHYQRQLVKKQVKNGEAACESENYLKTKAKLQACYRKASNIQNDLMQKFTTELVNNYDKIVIENLSVKGMLMSHVASKGVHRSMFGKFKQFLTYKCDLYGKELILANKQYPSTQRYAACGNVKKGDDKITLYGNKKHGTKHNEYVCYNQKCPNYNKVVDRDKNAMLSLLALTEHPELNHAL</sequence>
<proteinExistence type="inferred from homology"/>
<dbReference type="GO" id="GO:0032196">
    <property type="term" value="P:transposition"/>
    <property type="evidence" value="ECO:0007669"/>
    <property type="project" value="UniProtKB-KW"/>
</dbReference>
<feature type="domain" description="Cas12f1-like TNB" evidence="8">
    <location>
        <begin position="336"/>
        <end position="415"/>
    </location>
</feature>
<dbReference type="InterPro" id="IPR001959">
    <property type="entry name" value="Transposase"/>
</dbReference>
<comment type="similarity">
    <text evidence="1">In the C-terminal section; belongs to the transposase 35 family.</text>
</comment>
<feature type="domain" description="Probable transposase IS891/IS1136/IS1341" evidence="7">
    <location>
        <begin position="207"/>
        <end position="322"/>
    </location>
</feature>
<organism evidence="10">
    <name type="scientific">Lactobacillus delbrueckii subsp. lactis</name>
    <dbReference type="NCBI Taxonomy" id="29397"/>
    <lineage>
        <taxon>Bacteria</taxon>
        <taxon>Bacillati</taxon>
        <taxon>Bacillota</taxon>
        <taxon>Bacilli</taxon>
        <taxon>Lactobacillales</taxon>
        <taxon>Lactobacillaceae</taxon>
        <taxon>Lactobacillus</taxon>
    </lineage>
</organism>
<dbReference type="GO" id="GO:0006310">
    <property type="term" value="P:DNA recombination"/>
    <property type="evidence" value="ECO:0007669"/>
    <property type="project" value="UniProtKB-KW"/>
</dbReference>
<dbReference type="InterPro" id="IPR021027">
    <property type="entry name" value="Transposase_put_HTH"/>
</dbReference>
<protein>
    <submittedName>
        <fullName evidence="10">Transposase</fullName>
    </submittedName>
</protein>
<dbReference type="GO" id="GO:0003677">
    <property type="term" value="F:DNA binding"/>
    <property type="evidence" value="ECO:0007669"/>
    <property type="project" value="UniProtKB-KW"/>
</dbReference>
<keyword evidence="6" id="KW-0233">DNA recombination</keyword>
<dbReference type="Pfam" id="PF07282">
    <property type="entry name" value="Cas12f1-like_TNB"/>
    <property type="match status" value="1"/>
</dbReference>
<dbReference type="NCBIfam" id="TIGR01766">
    <property type="entry name" value="IS200/IS605 family accessory protein TnpB-like domain"/>
    <property type="match status" value="1"/>
</dbReference>
<keyword evidence="4" id="KW-0862">Zinc</keyword>
<dbReference type="Pfam" id="PF01385">
    <property type="entry name" value="OrfB_IS605"/>
    <property type="match status" value="1"/>
</dbReference>
<keyword evidence="5" id="KW-0238">DNA-binding</keyword>
<evidence type="ECO:0000256" key="5">
    <source>
        <dbReference type="ARBA" id="ARBA00023125"/>
    </source>
</evidence>
<dbReference type="AlphaFoldDB" id="A0A3G6JDW5"/>
<feature type="domain" description="Transposase putative helix-turn-helix" evidence="9">
    <location>
        <begin position="18"/>
        <end position="56"/>
    </location>
</feature>
<dbReference type="EMBL" id="CP031023">
    <property type="protein sequence ID" value="AZA16051.1"/>
    <property type="molecule type" value="Genomic_DNA"/>
</dbReference>
<dbReference type="NCBIfam" id="NF040570">
    <property type="entry name" value="guided_TnpB"/>
    <property type="match status" value="1"/>
</dbReference>
<evidence type="ECO:0000259" key="8">
    <source>
        <dbReference type="Pfam" id="PF07282"/>
    </source>
</evidence>
<name>A0A3G6JDW5_LACDL</name>
<dbReference type="Pfam" id="PF12323">
    <property type="entry name" value="HTH_OrfB_IS605"/>
    <property type="match status" value="1"/>
</dbReference>